<reference evidence="1" key="1">
    <citation type="submission" date="2020-04" db="EMBL/GenBank/DDBJ databases">
        <authorList>
            <person name="Chiriac C."/>
            <person name="Salcher M."/>
            <person name="Ghai R."/>
            <person name="Kavagutti S V."/>
        </authorList>
    </citation>
    <scope>NUCLEOTIDE SEQUENCE</scope>
</reference>
<dbReference type="EMBL" id="LR796930">
    <property type="protein sequence ID" value="CAB4176000.1"/>
    <property type="molecule type" value="Genomic_DNA"/>
</dbReference>
<gene>
    <name evidence="4" type="ORF">UFOVP1147_4</name>
    <name evidence="5" type="ORF">UFOVP1594_58</name>
    <name evidence="1" type="ORF">UFOVP484_11</name>
    <name evidence="2" type="ORF">UFOVP808_27</name>
    <name evidence="3" type="ORF">UFOVP994_58</name>
</gene>
<organism evidence="1">
    <name type="scientific">uncultured Caudovirales phage</name>
    <dbReference type="NCBI Taxonomy" id="2100421"/>
    <lineage>
        <taxon>Viruses</taxon>
        <taxon>Duplodnaviria</taxon>
        <taxon>Heunggongvirae</taxon>
        <taxon>Uroviricota</taxon>
        <taxon>Caudoviricetes</taxon>
        <taxon>Peduoviridae</taxon>
        <taxon>Maltschvirus</taxon>
        <taxon>Maltschvirus maltsch</taxon>
    </lineage>
</organism>
<dbReference type="EMBL" id="LR797096">
    <property type="protein sequence ID" value="CAB4186457.1"/>
    <property type="molecule type" value="Genomic_DNA"/>
</dbReference>
<evidence type="ECO:0000313" key="1">
    <source>
        <dbReference type="EMBL" id="CAB4146206.1"/>
    </source>
</evidence>
<sequence length="86" mass="9074">MLPVREKAQGQHAHAAVARVLRLPGALGDSAATGFRTERPGCANAALGAADASERVWTHVYPEWTERSAGADGTWMYSAGVAEHCV</sequence>
<evidence type="ECO:0000313" key="4">
    <source>
        <dbReference type="EMBL" id="CAB4186457.1"/>
    </source>
</evidence>
<evidence type="ECO:0000313" key="2">
    <source>
        <dbReference type="EMBL" id="CAB4163557.1"/>
    </source>
</evidence>
<dbReference type="EMBL" id="LR796463">
    <property type="protein sequence ID" value="CAB4146206.1"/>
    <property type="molecule type" value="Genomic_DNA"/>
</dbReference>
<evidence type="ECO:0000313" key="3">
    <source>
        <dbReference type="EMBL" id="CAB4176000.1"/>
    </source>
</evidence>
<dbReference type="EMBL" id="LR796751">
    <property type="protein sequence ID" value="CAB4163557.1"/>
    <property type="molecule type" value="Genomic_DNA"/>
</dbReference>
<name>A0A6J5MM67_9CAUD</name>
<protein>
    <submittedName>
        <fullName evidence="1">Uncharacterized protein</fullName>
    </submittedName>
</protein>
<proteinExistence type="predicted"/>
<accession>A0A6J5MM67</accession>
<dbReference type="EMBL" id="LR797458">
    <property type="protein sequence ID" value="CAB4217678.1"/>
    <property type="molecule type" value="Genomic_DNA"/>
</dbReference>
<evidence type="ECO:0000313" key="5">
    <source>
        <dbReference type="EMBL" id="CAB4217678.1"/>
    </source>
</evidence>